<feature type="transmembrane region" description="Helical" evidence="6">
    <location>
        <begin position="613"/>
        <end position="634"/>
    </location>
</feature>
<evidence type="ECO:0000256" key="6">
    <source>
        <dbReference type="PIRNR" id="PIRNR018968"/>
    </source>
</evidence>
<evidence type="ECO:0000256" key="3">
    <source>
        <dbReference type="ARBA" id="ARBA00022692"/>
    </source>
</evidence>
<proteinExistence type="inferred from homology"/>
<gene>
    <name evidence="8" type="ORF">K0T92_18070</name>
</gene>
<dbReference type="InterPro" id="IPR027022">
    <property type="entry name" value="ABC_permease_BceB-typ"/>
</dbReference>
<accession>A0ABS7D9L2</accession>
<evidence type="ECO:0000256" key="2">
    <source>
        <dbReference type="ARBA" id="ARBA00022475"/>
    </source>
</evidence>
<protein>
    <submittedName>
        <fullName evidence="8">ABC transporter permease</fullName>
    </submittedName>
</protein>
<evidence type="ECO:0000256" key="1">
    <source>
        <dbReference type="ARBA" id="ARBA00004651"/>
    </source>
</evidence>
<evidence type="ECO:0000256" key="5">
    <source>
        <dbReference type="ARBA" id="ARBA00023136"/>
    </source>
</evidence>
<feature type="transmembrane region" description="Helical" evidence="6">
    <location>
        <begin position="225"/>
        <end position="244"/>
    </location>
</feature>
<feature type="transmembrane region" description="Helical" evidence="6">
    <location>
        <begin position="20"/>
        <end position="38"/>
    </location>
</feature>
<feature type="transmembrane region" description="Helical" evidence="6">
    <location>
        <begin position="578"/>
        <end position="601"/>
    </location>
</feature>
<keyword evidence="6" id="KW-0813">Transport</keyword>
<dbReference type="RefSeq" id="WP_219873882.1">
    <property type="nucleotide sequence ID" value="NZ_JAHZIJ010000015.1"/>
</dbReference>
<feature type="transmembrane region" description="Helical" evidence="6">
    <location>
        <begin position="195"/>
        <end position="219"/>
    </location>
</feature>
<keyword evidence="5 6" id="KW-0472">Membrane</keyword>
<dbReference type="Proteomes" id="UP000812277">
    <property type="component" value="Unassembled WGS sequence"/>
</dbReference>
<dbReference type="InterPro" id="IPR004021">
    <property type="entry name" value="HIN200/IF120x"/>
</dbReference>
<organism evidence="8 9">
    <name type="scientific">Paenibacillus oenotherae</name>
    <dbReference type="NCBI Taxonomy" id="1435645"/>
    <lineage>
        <taxon>Bacteria</taxon>
        <taxon>Bacillati</taxon>
        <taxon>Bacillota</taxon>
        <taxon>Bacilli</taxon>
        <taxon>Bacillales</taxon>
        <taxon>Paenibacillaceae</taxon>
        <taxon>Paenibacillus</taxon>
    </lineage>
</organism>
<dbReference type="InterPro" id="IPR052536">
    <property type="entry name" value="ABC-4_Integral_Memb_Prot"/>
</dbReference>
<evidence type="ECO:0000313" key="9">
    <source>
        <dbReference type="Proteomes" id="UP000812277"/>
    </source>
</evidence>
<feature type="transmembrane region" description="Helical" evidence="6">
    <location>
        <begin position="148"/>
        <end position="175"/>
    </location>
</feature>
<dbReference type="InterPro" id="IPR003838">
    <property type="entry name" value="ABC3_permease_C"/>
</dbReference>
<comment type="subcellular location">
    <subcellularLocation>
        <location evidence="1 6">Cell membrane</location>
        <topology evidence="1 6">Multi-pass membrane protein</topology>
    </subcellularLocation>
</comment>
<feature type="transmembrane region" description="Helical" evidence="6">
    <location>
        <begin position="106"/>
        <end position="128"/>
    </location>
</feature>
<feature type="domain" description="HIN-200" evidence="7">
    <location>
        <begin position="336"/>
        <end position="425"/>
    </location>
</feature>
<keyword evidence="4 6" id="KW-1133">Transmembrane helix</keyword>
<feature type="transmembrane region" description="Helical" evidence="6">
    <location>
        <begin position="58"/>
        <end position="77"/>
    </location>
</feature>
<keyword evidence="2 6" id="KW-1003">Cell membrane</keyword>
<dbReference type="PANTHER" id="PTHR46795">
    <property type="entry name" value="ABC TRANSPORTER PERMEASE-RELATED-RELATED"/>
    <property type="match status" value="1"/>
</dbReference>
<reference evidence="8 9" key="1">
    <citation type="submission" date="2021-07" db="EMBL/GenBank/DDBJ databases">
        <title>Paenibacillus radiodurans sp. nov., isolated from the southeastern edge of Tengger Desert.</title>
        <authorList>
            <person name="Zhang G."/>
        </authorList>
    </citation>
    <scope>NUCLEOTIDE SEQUENCE [LARGE SCALE GENOMIC DNA]</scope>
    <source>
        <strain evidence="8 9">DT7-4</strain>
    </source>
</reference>
<name>A0ABS7D9L2_9BACL</name>
<keyword evidence="9" id="KW-1185">Reference proteome</keyword>
<evidence type="ECO:0000256" key="4">
    <source>
        <dbReference type="ARBA" id="ARBA00022989"/>
    </source>
</evidence>
<keyword evidence="3 6" id="KW-0812">Transmembrane</keyword>
<dbReference type="Pfam" id="PF02687">
    <property type="entry name" value="FtsX"/>
    <property type="match status" value="1"/>
</dbReference>
<dbReference type="PANTHER" id="PTHR46795:SF1">
    <property type="entry name" value="ABC TRANSPORTER PERMEASE PROTEIN"/>
    <property type="match status" value="1"/>
</dbReference>
<sequence>MTFRSLALSGIRGNWRAYSAFFLSSVFSVFVFYMYASFIFHPDVINGHIEGAAGVRQGMVACEYIVAIFSFFFMLYANSAFLKTRKKEFGLFTLFGMTRMQIRRMLMLESIFIALFAIAVGIGIGMLLSKLFFMAVAVLLKVTSPIPFVVPLKAVLFTVVGFFLLFILLTFLTTLRIGRTEIVELLKEASKPKKLPVFSIWLSVLSIICLGSAYAMAYTMNMNNIVFYILPILGLVTIGTYFLFTQCSIALIRMAQRNKALFYNRTNMIILSQMAFKLKDNARILFMVSILSAVILTASGTFYVYAKGGREQVLSQTPQTIGFVENGIDAHEVIHPDKVRDLIQGDGFELDYEVSLAGIPTEKVQKGDGSKLLEDDWHATVVSESDYNHVAVLKEMPELSVEPDRVVMVFPYKEQSDMLDLNFSSIKVQLNGKWTNLEADPFRFGAIVAPVQSFTNVLVVDDAQYKKLAAETPKSKLKVAYGFEIKGWENAQDTVNKVRAQINPSYEKAAQTYRVESYLYVRQTSALTMFIGLFVSFLFFIASGSMLYFKLFTELKEDQAQFRALTRIGMAANEVRRIVVAQVGMIFFIPVIVGIVHTFFAMKALGNLLLSDVWLYAGVVVGIYIVMQTLYFAVACSNYMRRMLQAAV</sequence>
<feature type="transmembrane region" description="Helical" evidence="6">
    <location>
        <begin position="284"/>
        <end position="306"/>
    </location>
</feature>
<comment type="caution">
    <text evidence="8">The sequence shown here is derived from an EMBL/GenBank/DDBJ whole genome shotgun (WGS) entry which is preliminary data.</text>
</comment>
<feature type="transmembrane region" description="Helical" evidence="6">
    <location>
        <begin position="526"/>
        <end position="549"/>
    </location>
</feature>
<dbReference type="EMBL" id="JAHZIJ010000015">
    <property type="protein sequence ID" value="MBW7476629.1"/>
    <property type="molecule type" value="Genomic_DNA"/>
</dbReference>
<evidence type="ECO:0000259" key="7">
    <source>
        <dbReference type="PROSITE" id="PS50834"/>
    </source>
</evidence>
<comment type="similarity">
    <text evidence="6">Belongs to the ABC-4 integral membrane protein family.</text>
</comment>
<dbReference type="PROSITE" id="PS50834">
    <property type="entry name" value="HIN_200"/>
    <property type="match status" value="1"/>
</dbReference>
<dbReference type="PIRSF" id="PIRSF018968">
    <property type="entry name" value="ABC_permease_BceB"/>
    <property type="match status" value="1"/>
</dbReference>
<evidence type="ECO:0000313" key="8">
    <source>
        <dbReference type="EMBL" id="MBW7476629.1"/>
    </source>
</evidence>